<accession>D5SUP3</accession>
<proteinExistence type="predicted"/>
<dbReference type="KEGG" id="plm:Plim_1261"/>
<reference evidence="1 2" key="1">
    <citation type="journal article" date="2010" name="Stand. Genomic Sci.">
        <title>Complete genome sequence of Planctomyces limnophilus type strain (Mu 290).</title>
        <authorList>
            <person name="Labutti K."/>
            <person name="Sikorski J."/>
            <person name="Schneider S."/>
            <person name="Nolan M."/>
            <person name="Lucas S."/>
            <person name="Glavina Del Rio T."/>
            <person name="Tice H."/>
            <person name="Cheng J.F."/>
            <person name="Goodwin L."/>
            <person name="Pitluck S."/>
            <person name="Liolios K."/>
            <person name="Ivanova N."/>
            <person name="Mavromatis K."/>
            <person name="Mikhailova N."/>
            <person name="Pati A."/>
            <person name="Chen A."/>
            <person name="Palaniappan K."/>
            <person name="Land M."/>
            <person name="Hauser L."/>
            <person name="Chang Y.J."/>
            <person name="Jeffries C.D."/>
            <person name="Tindall B.J."/>
            <person name="Rohde M."/>
            <person name="Goker M."/>
            <person name="Woyke T."/>
            <person name="Bristow J."/>
            <person name="Eisen J.A."/>
            <person name="Markowitz V."/>
            <person name="Hugenholtz P."/>
            <person name="Kyrpides N.C."/>
            <person name="Klenk H.P."/>
            <person name="Lapidus A."/>
        </authorList>
    </citation>
    <scope>NUCLEOTIDE SEQUENCE [LARGE SCALE GENOMIC DNA]</scope>
    <source>
        <strain evidence="2">ATCC 43296 / DSM 3776 / IFAM 1008 / 290</strain>
    </source>
</reference>
<evidence type="ECO:0000313" key="1">
    <source>
        <dbReference type="EMBL" id="ADG67095.1"/>
    </source>
</evidence>
<dbReference type="Proteomes" id="UP000002220">
    <property type="component" value="Chromosome"/>
</dbReference>
<dbReference type="AlphaFoldDB" id="D5SUP3"/>
<evidence type="ECO:0000313" key="2">
    <source>
        <dbReference type="Proteomes" id="UP000002220"/>
    </source>
</evidence>
<name>D5SUP3_PLAL2</name>
<gene>
    <name evidence="1" type="ordered locus">Plim_1261</name>
</gene>
<dbReference type="HOGENOM" id="CLU_3187127_0_0_0"/>
<organism evidence="1 2">
    <name type="scientific">Planctopirus limnophila (strain ATCC 43296 / DSM 3776 / IFAM 1008 / Mu 290)</name>
    <name type="common">Planctomyces limnophilus</name>
    <dbReference type="NCBI Taxonomy" id="521674"/>
    <lineage>
        <taxon>Bacteria</taxon>
        <taxon>Pseudomonadati</taxon>
        <taxon>Planctomycetota</taxon>
        <taxon>Planctomycetia</taxon>
        <taxon>Planctomycetales</taxon>
        <taxon>Planctomycetaceae</taxon>
        <taxon>Planctopirus</taxon>
    </lineage>
</organism>
<protein>
    <submittedName>
        <fullName evidence="1">Uncharacterized protein</fullName>
    </submittedName>
</protein>
<sequence>MFKEIRGMSWISVGLNRLNLVLKPENALENRNVNPKSVKLGKTESL</sequence>
<dbReference type="EMBL" id="CP001744">
    <property type="protein sequence ID" value="ADG67095.1"/>
    <property type="molecule type" value="Genomic_DNA"/>
</dbReference>
<keyword evidence="2" id="KW-1185">Reference proteome</keyword>